<evidence type="ECO:0000256" key="9">
    <source>
        <dbReference type="ARBA" id="ARBA00013084"/>
    </source>
</evidence>
<keyword evidence="12" id="KW-0643">Prostaglandin biosynthesis</keyword>
<comment type="caution">
    <text evidence="39">The sequence shown here is derived from an EMBL/GenBank/DDBJ whole genome shotgun (WGS) entry which is preliminary data.</text>
</comment>
<dbReference type="AlphaFoldDB" id="A0A3R7LQ15"/>
<evidence type="ECO:0000256" key="25">
    <source>
        <dbReference type="ARBA" id="ARBA00023160"/>
    </source>
</evidence>
<evidence type="ECO:0000256" key="35">
    <source>
        <dbReference type="ARBA" id="ARBA00054825"/>
    </source>
</evidence>
<dbReference type="GO" id="GO:0020037">
    <property type="term" value="F:heme binding"/>
    <property type="evidence" value="ECO:0007669"/>
    <property type="project" value="InterPro"/>
</dbReference>
<evidence type="ECO:0000256" key="27">
    <source>
        <dbReference type="ARBA" id="ARBA00023239"/>
    </source>
</evidence>
<dbReference type="InterPro" id="IPR001128">
    <property type="entry name" value="Cyt_P450"/>
</dbReference>
<keyword evidence="24 38" id="KW-0472">Membrane</keyword>
<evidence type="ECO:0000256" key="12">
    <source>
        <dbReference type="ARBA" id="ARBA00022585"/>
    </source>
</evidence>
<dbReference type="PRINTS" id="PR00385">
    <property type="entry name" value="P450"/>
</dbReference>
<name>A0A3R7LQ15_PENVA</name>
<evidence type="ECO:0000256" key="8">
    <source>
        <dbReference type="ARBA" id="ARBA00011245"/>
    </source>
</evidence>
<dbReference type="InterPro" id="IPR002401">
    <property type="entry name" value="Cyt_P450_E_grp-I"/>
</dbReference>
<keyword evidence="15 36" id="KW-0479">Metal-binding</keyword>
<dbReference type="CDD" id="cd11055">
    <property type="entry name" value="CYP3A-like"/>
    <property type="match status" value="1"/>
</dbReference>
<evidence type="ECO:0000256" key="4">
    <source>
        <dbReference type="ARBA" id="ARBA00004174"/>
    </source>
</evidence>
<evidence type="ECO:0000256" key="23">
    <source>
        <dbReference type="ARBA" id="ARBA00023098"/>
    </source>
</evidence>
<evidence type="ECO:0000256" key="32">
    <source>
        <dbReference type="ARBA" id="ARBA00038872"/>
    </source>
</evidence>
<reference evidence="39 40" key="2">
    <citation type="submission" date="2019-01" db="EMBL/GenBank/DDBJ databases">
        <title>The decoding of complex shrimp genome reveals the adaptation for benthos swimmer, frequently molting mechanism and breeding impact on genome.</title>
        <authorList>
            <person name="Sun Y."/>
            <person name="Gao Y."/>
            <person name="Yu Y."/>
        </authorList>
    </citation>
    <scope>NUCLEOTIDE SEQUENCE [LARGE SCALE GENOMIC DNA]</scope>
    <source>
        <tissue evidence="39">Muscle</tissue>
    </source>
</reference>
<keyword evidence="19 38" id="KW-1133">Transmembrane helix</keyword>
<feature type="transmembrane region" description="Helical" evidence="38">
    <location>
        <begin position="32"/>
        <end position="55"/>
    </location>
</feature>
<evidence type="ECO:0000256" key="10">
    <source>
        <dbReference type="ARBA" id="ARBA00022501"/>
    </source>
</evidence>
<dbReference type="PRINTS" id="PR00463">
    <property type="entry name" value="EP450I"/>
</dbReference>
<evidence type="ECO:0000256" key="1">
    <source>
        <dbReference type="ARBA" id="ARBA00001143"/>
    </source>
</evidence>
<keyword evidence="17" id="KW-0276">Fatty acid metabolism</keyword>
<evidence type="ECO:0000256" key="19">
    <source>
        <dbReference type="ARBA" id="ARBA00022989"/>
    </source>
</evidence>
<evidence type="ECO:0000256" key="30">
    <source>
        <dbReference type="ARBA" id="ARBA00036424"/>
    </source>
</evidence>
<evidence type="ECO:0000256" key="28">
    <source>
        <dbReference type="ARBA" id="ARBA00033404"/>
    </source>
</evidence>
<evidence type="ECO:0000256" key="26">
    <source>
        <dbReference type="ARBA" id="ARBA00023235"/>
    </source>
</evidence>
<evidence type="ECO:0000256" key="34">
    <source>
        <dbReference type="ARBA" id="ARBA00042726"/>
    </source>
</evidence>
<dbReference type="EC" id="4.2.1.152" evidence="9"/>
<comment type="cofactor">
    <cofactor evidence="3 36">
        <name>heme</name>
        <dbReference type="ChEBI" id="CHEBI:30413"/>
    </cofactor>
</comment>
<evidence type="ECO:0000256" key="31">
    <source>
        <dbReference type="ARBA" id="ARBA00036475"/>
    </source>
</evidence>
<evidence type="ECO:0000256" key="15">
    <source>
        <dbReference type="ARBA" id="ARBA00022723"/>
    </source>
</evidence>
<dbReference type="InterPro" id="IPR017972">
    <property type="entry name" value="Cyt_P450_CS"/>
</dbReference>
<comment type="catalytic activity">
    <reaction evidence="31">
        <text>prostaglandin H2 = thromboxane A2</text>
        <dbReference type="Rhea" id="RHEA:17137"/>
        <dbReference type="ChEBI" id="CHEBI:57405"/>
        <dbReference type="ChEBI" id="CHEBI:57445"/>
        <dbReference type="EC" id="5.3.99.5"/>
    </reaction>
    <physiologicalReaction direction="left-to-right" evidence="31">
        <dbReference type="Rhea" id="RHEA:17138"/>
    </physiologicalReaction>
</comment>
<dbReference type="GO" id="GO:0008395">
    <property type="term" value="F:steroid hydroxylase activity"/>
    <property type="evidence" value="ECO:0007669"/>
    <property type="project" value="TreeGrafter"/>
</dbReference>
<evidence type="ECO:0000256" key="33">
    <source>
        <dbReference type="ARBA" id="ARBA00040834"/>
    </source>
</evidence>
<dbReference type="GO" id="GO:0001516">
    <property type="term" value="P:prostaglandin biosynthetic process"/>
    <property type="evidence" value="ECO:0007669"/>
    <property type="project" value="UniProtKB-KW"/>
</dbReference>
<comment type="subcellular location">
    <subcellularLocation>
        <location evidence="6">Endoplasmic reticulum membrane</location>
        <topology evidence="6">Multi-pass membrane protein</topology>
    </subcellularLocation>
    <subcellularLocation>
        <location evidence="5">Endoplasmic reticulum membrane</location>
        <topology evidence="5">Peripheral membrane protein</topology>
    </subcellularLocation>
    <subcellularLocation>
        <location evidence="4">Microsome membrane</location>
        <topology evidence="4">Peripheral membrane protein</topology>
    </subcellularLocation>
</comment>
<dbReference type="SUPFAM" id="SSF48264">
    <property type="entry name" value="Cytochrome P450"/>
    <property type="match status" value="1"/>
</dbReference>
<dbReference type="OrthoDB" id="6501435at2759"/>
<keyword evidence="27" id="KW-0456">Lyase</keyword>
<evidence type="ECO:0000256" key="11">
    <source>
        <dbReference type="ARBA" id="ARBA00022516"/>
    </source>
</evidence>
<evidence type="ECO:0000256" key="24">
    <source>
        <dbReference type="ARBA" id="ARBA00023136"/>
    </source>
</evidence>
<accession>A0A3R7LQ15</accession>
<dbReference type="Pfam" id="PF00067">
    <property type="entry name" value="p450"/>
    <property type="match status" value="1"/>
</dbReference>
<feature type="binding site" description="axial binding residue" evidence="36">
    <location>
        <position position="498"/>
    </location>
    <ligand>
        <name>heme</name>
        <dbReference type="ChEBI" id="CHEBI:30413"/>
    </ligand>
    <ligandPart>
        <name>Fe</name>
        <dbReference type="ChEBI" id="CHEBI:18248"/>
    </ligandPart>
</feature>
<dbReference type="GO" id="GO:0106256">
    <property type="term" value="F:hydroperoxy icosatetraenoate dehydratase activity"/>
    <property type="evidence" value="ECO:0007669"/>
    <property type="project" value="UniProtKB-EC"/>
</dbReference>
<evidence type="ECO:0000256" key="18">
    <source>
        <dbReference type="ARBA" id="ARBA00022848"/>
    </source>
</evidence>
<keyword evidence="20 37" id="KW-0560">Oxidoreductase</keyword>
<evidence type="ECO:0000256" key="13">
    <source>
        <dbReference type="ARBA" id="ARBA00022617"/>
    </source>
</evidence>
<dbReference type="Proteomes" id="UP000283509">
    <property type="component" value="Unassembled WGS sequence"/>
</dbReference>
<gene>
    <name evidence="39" type="ORF">C7M84_020873</name>
</gene>
<keyword evidence="40" id="KW-1185">Reference proteome</keyword>
<evidence type="ECO:0000256" key="2">
    <source>
        <dbReference type="ARBA" id="ARBA00001719"/>
    </source>
</evidence>
<organism evidence="39 40">
    <name type="scientific">Penaeus vannamei</name>
    <name type="common">Whiteleg shrimp</name>
    <name type="synonym">Litopenaeus vannamei</name>
    <dbReference type="NCBI Taxonomy" id="6689"/>
    <lineage>
        <taxon>Eukaryota</taxon>
        <taxon>Metazoa</taxon>
        <taxon>Ecdysozoa</taxon>
        <taxon>Arthropoda</taxon>
        <taxon>Crustacea</taxon>
        <taxon>Multicrustacea</taxon>
        <taxon>Malacostraca</taxon>
        <taxon>Eumalacostraca</taxon>
        <taxon>Eucarida</taxon>
        <taxon>Decapoda</taxon>
        <taxon>Dendrobranchiata</taxon>
        <taxon>Penaeoidea</taxon>
        <taxon>Penaeidae</taxon>
        <taxon>Penaeus</taxon>
    </lineage>
</organism>
<comment type="function">
    <text evidence="35">Catalyzes the conversion of prostaglandin H2 (PGH2) to thromboxane A2 (TXA2), a potent inducer of blood vessel constriction and platelet aggregation. Also cleaves PGH2 to 12-hydroxy-heptadecatrienoicacid (12-HHT) and malondialdehyde, which is known to act as a mediator of DNA damage. 12-HHT and malondialdehyde are formed stoichiometrically in the same amounts as TXA2. Additionally, displays dehydratase activity, toward (15S)-hydroperoxy-(5Z,8Z,11Z,13E)-eicosatetraenoate (15(S)-HPETE) producing 15-KETE and 15-HETE.</text>
</comment>
<evidence type="ECO:0000256" key="16">
    <source>
        <dbReference type="ARBA" id="ARBA00022824"/>
    </source>
</evidence>
<keyword evidence="21 36" id="KW-0408">Iron</keyword>
<dbReference type="GO" id="GO:0004796">
    <property type="term" value="F:thromboxane-A synthase activity"/>
    <property type="evidence" value="ECO:0007669"/>
    <property type="project" value="UniProtKB-EC"/>
</dbReference>
<keyword evidence="10" id="KW-0644">Prostaglandin metabolism</keyword>
<dbReference type="GO" id="GO:0016705">
    <property type="term" value="F:oxidoreductase activity, acting on paired donors, with incorporation or reduction of molecular oxygen"/>
    <property type="evidence" value="ECO:0007669"/>
    <property type="project" value="InterPro"/>
</dbReference>
<keyword evidence="14 38" id="KW-0812">Transmembrane</keyword>
<evidence type="ECO:0000256" key="6">
    <source>
        <dbReference type="ARBA" id="ARBA00004477"/>
    </source>
</evidence>
<evidence type="ECO:0000256" key="14">
    <source>
        <dbReference type="ARBA" id="ARBA00022692"/>
    </source>
</evidence>
<evidence type="ECO:0000256" key="17">
    <source>
        <dbReference type="ARBA" id="ARBA00022832"/>
    </source>
</evidence>
<keyword evidence="25" id="KW-0275">Fatty acid biosynthesis</keyword>
<keyword evidence="23" id="KW-0443">Lipid metabolism</keyword>
<dbReference type="PROSITE" id="PS00086">
    <property type="entry name" value="CYTOCHROME_P450"/>
    <property type="match status" value="1"/>
</dbReference>
<dbReference type="GO" id="GO:0005789">
    <property type="term" value="C:endoplasmic reticulum membrane"/>
    <property type="evidence" value="ECO:0007669"/>
    <property type="project" value="UniProtKB-SubCell"/>
</dbReference>
<evidence type="ECO:0000256" key="7">
    <source>
        <dbReference type="ARBA" id="ARBA00010617"/>
    </source>
</evidence>
<dbReference type="InterPro" id="IPR036396">
    <property type="entry name" value="Cyt_P450_sf"/>
</dbReference>
<evidence type="ECO:0000256" key="37">
    <source>
        <dbReference type="RuleBase" id="RU000461"/>
    </source>
</evidence>
<evidence type="ECO:0000256" key="20">
    <source>
        <dbReference type="ARBA" id="ARBA00023002"/>
    </source>
</evidence>
<keyword evidence="22 37" id="KW-0503">Monooxygenase</keyword>
<comment type="catalytic activity">
    <reaction evidence="30">
        <text>prostaglandin H2 = (12S)-hydroxy-(5Z,8E,10E)-heptadecatrienoate + malonaldehyde</text>
        <dbReference type="Rhea" id="RHEA:48644"/>
        <dbReference type="ChEBI" id="CHEBI:57405"/>
        <dbReference type="ChEBI" id="CHEBI:90694"/>
        <dbReference type="ChEBI" id="CHEBI:566274"/>
    </reaction>
</comment>
<evidence type="ECO:0000256" key="29">
    <source>
        <dbReference type="ARBA" id="ARBA00036380"/>
    </source>
</evidence>
<keyword evidence="11" id="KW-0444">Lipid biosynthesis</keyword>
<proteinExistence type="inferred from homology"/>
<evidence type="ECO:0000256" key="38">
    <source>
        <dbReference type="SAM" id="Phobius"/>
    </source>
</evidence>
<dbReference type="EC" id="5.3.99.5" evidence="32"/>
<comment type="catalytic activity">
    <reaction evidence="29">
        <text>(15S)-hydroperoxy-(5Z,8Z,11Z,13E)-eicosatetraenoate + AH2 = (15S)-hydroxy-(5Z,8Z,11Z,13E)-eicosatetraenoate + A + H2O</text>
        <dbReference type="Rhea" id="RHEA:48856"/>
        <dbReference type="ChEBI" id="CHEBI:13193"/>
        <dbReference type="ChEBI" id="CHEBI:15377"/>
        <dbReference type="ChEBI" id="CHEBI:17499"/>
        <dbReference type="ChEBI" id="CHEBI:57409"/>
        <dbReference type="ChEBI" id="CHEBI:57446"/>
    </reaction>
    <physiologicalReaction direction="left-to-right" evidence="29">
        <dbReference type="Rhea" id="RHEA:48857"/>
    </physiologicalReaction>
</comment>
<dbReference type="EMBL" id="QCYY01004208">
    <property type="protein sequence ID" value="ROT61358.1"/>
    <property type="molecule type" value="Genomic_DNA"/>
</dbReference>
<sequence length="554" mass="62906">MSRGRASQNNSCRLLESNSPVSTMRGPIEALAWVWANLSACTWTLLLSSVVLYFYRWVKERRQYHSIFSKMGVPYVKPHILYGSNHQLRGKGILPTEVIGKWVKQYGKVFGYYIGWKPTLVVADLDMLKDILIKEFHNFANRPKLVIEAQPVVHTVVGLRDQRWKDVRSILAPTFSMVKLKHLAGIMNEKVDELLGIIGKKSKAGEPIEWYSTYQGLTLDVISECALAMKTTCQKDQEKSEFFMAVRSFLKNAVNPAILMALYFRGFGKILSYISNRFALSGRMTQMIVNHLETVISVRRNDLHSKNVDVLQLMLEAAESRVDADGAAANGVSKGKPKHKLLSDEEIIANAWVFLLGGFETTANSLTYTTYLLTQHQEVQDKVYQELLDVIKDPNINLTYEQVHKLTYLDQVFSEALRLHPPVVTFITREAAEDMQIGDVVIPKDMAVLVPIWLLQRDPEQWPDPEKFDPERFSPEAKANNTRHPMSYIPFGAGPRNCVGMRFAQLEAKLTLARILLNYRLESCKETPNPLRFEVPTVAINPADPVLIKATPRN</sequence>
<protein>
    <recommendedName>
        <fullName evidence="33">Thromboxane-A synthase</fullName>
        <ecNumber evidence="9">4.2.1.152</ecNumber>
        <ecNumber evidence="32">5.3.99.5</ecNumber>
    </recommendedName>
    <alternativeName>
        <fullName evidence="34">Cytochrome P450 5A1</fullName>
    </alternativeName>
    <alternativeName>
        <fullName evidence="28">Hydroperoxy icosatetraenoate dehydratase</fullName>
    </alternativeName>
</protein>
<keyword evidence="16" id="KW-0256">Endoplasmic reticulum</keyword>
<comment type="catalytic activity">
    <reaction evidence="2">
        <text>a hydroperoxyeicosatetraenoate = an oxoeicosatetraenoate + H2O</text>
        <dbReference type="Rhea" id="RHEA:55556"/>
        <dbReference type="ChEBI" id="CHEBI:15377"/>
        <dbReference type="ChEBI" id="CHEBI:59720"/>
        <dbReference type="ChEBI" id="CHEBI:131859"/>
        <dbReference type="EC" id="4.2.1.152"/>
    </reaction>
    <physiologicalReaction direction="left-to-right" evidence="2">
        <dbReference type="Rhea" id="RHEA:55557"/>
    </physiologicalReaction>
</comment>
<dbReference type="GO" id="GO:0005506">
    <property type="term" value="F:iron ion binding"/>
    <property type="evidence" value="ECO:0007669"/>
    <property type="project" value="InterPro"/>
</dbReference>
<reference evidence="39 40" key="1">
    <citation type="submission" date="2018-04" db="EMBL/GenBank/DDBJ databases">
        <authorList>
            <person name="Zhang X."/>
            <person name="Yuan J."/>
            <person name="Li F."/>
            <person name="Xiang J."/>
        </authorList>
    </citation>
    <scope>NUCLEOTIDE SEQUENCE [LARGE SCALE GENOMIC DNA]</scope>
    <source>
        <tissue evidence="39">Muscle</tissue>
    </source>
</reference>
<evidence type="ECO:0000256" key="5">
    <source>
        <dbReference type="ARBA" id="ARBA00004406"/>
    </source>
</evidence>
<comment type="similarity">
    <text evidence="7 37">Belongs to the cytochrome P450 family.</text>
</comment>
<evidence type="ECO:0000256" key="21">
    <source>
        <dbReference type="ARBA" id="ARBA00023004"/>
    </source>
</evidence>
<dbReference type="Gene3D" id="1.10.630.10">
    <property type="entry name" value="Cytochrome P450"/>
    <property type="match status" value="1"/>
</dbReference>
<comment type="subunit">
    <text evidence="8">Monomer.</text>
</comment>
<evidence type="ECO:0000313" key="40">
    <source>
        <dbReference type="Proteomes" id="UP000283509"/>
    </source>
</evidence>
<keyword evidence="13 36" id="KW-0349">Heme</keyword>
<dbReference type="PANTHER" id="PTHR24302">
    <property type="entry name" value="CYTOCHROME P450 FAMILY 3"/>
    <property type="match status" value="1"/>
</dbReference>
<dbReference type="PANTHER" id="PTHR24302:SF47">
    <property type="entry name" value="CYTOCHROME P450"/>
    <property type="match status" value="1"/>
</dbReference>
<evidence type="ECO:0000313" key="39">
    <source>
        <dbReference type="EMBL" id="ROT61358.1"/>
    </source>
</evidence>
<dbReference type="FunFam" id="1.10.630.10:FF:000042">
    <property type="entry name" value="Cytochrome P450"/>
    <property type="match status" value="1"/>
</dbReference>
<evidence type="ECO:0000256" key="36">
    <source>
        <dbReference type="PIRSR" id="PIRSR602401-1"/>
    </source>
</evidence>
<keyword evidence="18" id="KW-0492">Microsome</keyword>
<dbReference type="STRING" id="6689.A0A3R7LQ15"/>
<evidence type="ECO:0000256" key="3">
    <source>
        <dbReference type="ARBA" id="ARBA00001971"/>
    </source>
</evidence>
<evidence type="ECO:0000256" key="22">
    <source>
        <dbReference type="ARBA" id="ARBA00023033"/>
    </source>
</evidence>
<keyword evidence="26" id="KW-0413">Isomerase</keyword>
<dbReference type="InterPro" id="IPR050705">
    <property type="entry name" value="Cytochrome_P450_3A"/>
</dbReference>
<comment type="catalytic activity">
    <reaction evidence="1">
        <text>(15S)-hydroperoxy-(5Z,8Z,11Z,13E)-eicosatetraenoate = 15-oxo-(5Z,8Z,11Z,13E)-eicosatetraenoate + H2O</text>
        <dbReference type="Rhea" id="RHEA:48636"/>
        <dbReference type="ChEBI" id="CHEBI:15377"/>
        <dbReference type="ChEBI" id="CHEBI:57410"/>
        <dbReference type="ChEBI" id="CHEBI:57446"/>
    </reaction>
    <physiologicalReaction direction="left-to-right" evidence="1">
        <dbReference type="Rhea" id="RHEA:48637"/>
    </physiologicalReaction>
</comment>